<dbReference type="PANTHER" id="PTHR33798">
    <property type="entry name" value="FLAVOPROTEIN OXYGENASE"/>
    <property type="match status" value="1"/>
</dbReference>
<dbReference type="EC" id="1.5.1.-" evidence="6"/>
<organism evidence="6 7">
    <name type="scientific">Halomonas alkalicola</name>
    <dbReference type="NCBI Taxonomy" id="1930622"/>
    <lineage>
        <taxon>Bacteria</taxon>
        <taxon>Pseudomonadati</taxon>
        <taxon>Pseudomonadota</taxon>
        <taxon>Gammaproteobacteria</taxon>
        <taxon>Oceanospirillales</taxon>
        <taxon>Halomonadaceae</taxon>
        <taxon>Halomonas</taxon>
    </lineage>
</organism>
<reference evidence="6 7" key="1">
    <citation type="submission" date="2023-08" db="EMBL/GenBank/DDBJ databases">
        <title>Transcriptome Analysis of Halomonas alkalicola CICC 11012s to Identify the Genes Involved in Alkaline Tolerances.</title>
        <authorList>
            <person name="Zhai L."/>
        </authorList>
    </citation>
    <scope>NUCLEOTIDE SEQUENCE [LARGE SCALE GENOMIC DNA]</scope>
    <source>
        <strain evidence="6 7">CICC 11012s</strain>
    </source>
</reference>
<dbReference type="Gene3D" id="2.30.110.10">
    <property type="entry name" value="Electron Transport, Fmn-binding Protein, Chain A"/>
    <property type="match status" value="1"/>
</dbReference>
<keyword evidence="7" id="KW-1185">Reference proteome</keyword>
<dbReference type="EMBL" id="CP131913">
    <property type="protein sequence ID" value="WLI72690.1"/>
    <property type="molecule type" value="Genomic_DNA"/>
</dbReference>
<protein>
    <submittedName>
        <fullName evidence="6">Flavin reductase family protein</fullName>
        <ecNumber evidence="6">1.5.1.-</ecNumber>
    </submittedName>
</protein>
<comment type="cofactor">
    <cofactor evidence="1">
        <name>FMN</name>
        <dbReference type="ChEBI" id="CHEBI:58210"/>
    </cofactor>
</comment>
<evidence type="ECO:0000256" key="4">
    <source>
        <dbReference type="ARBA" id="ARBA00038054"/>
    </source>
</evidence>
<keyword evidence="2" id="KW-0285">Flavoprotein</keyword>
<sequence length="219" mass="23186">MSDYLLEEHALSPGKIYRLLSGSICPRPIAWVSTLDAAGNANLAPFSFFNVVSVNPPVLGFSPLLDGDANPKDTIRNLGEVGECVVHISGEGLVTEMNATSAGLEHGDDEFIHAGLEKVAMAGVSVPRVAGAPVAFGCRLREIIRFGDQPLAGNLVLAEVVSIHIDDALWDGRHVDAEGLRPIGRMAGNDYARCTDLFEVERPASGSSLSAQQRGGRPS</sequence>
<proteinExistence type="inferred from homology"/>
<accession>A0ABY9H4X3</accession>
<dbReference type="Proteomes" id="UP001235344">
    <property type="component" value="Chromosome"/>
</dbReference>
<evidence type="ECO:0000313" key="7">
    <source>
        <dbReference type="Proteomes" id="UP001235344"/>
    </source>
</evidence>
<dbReference type="SMART" id="SM00903">
    <property type="entry name" value="Flavin_Reduct"/>
    <property type="match status" value="1"/>
</dbReference>
<name>A0ABY9H4X3_9GAMM</name>
<dbReference type="SUPFAM" id="SSF50475">
    <property type="entry name" value="FMN-binding split barrel"/>
    <property type="match status" value="1"/>
</dbReference>
<keyword evidence="6" id="KW-0560">Oxidoreductase</keyword>
<dbReference type="RefSeq" id="WP_305499610.1">
    <property type="nucleotide sequence ID" value="NZ_CP131913.1"/>
</dbReference>
<dbReference type="Pfam" id="PF01613">
    <property type="entry name" value="Flavin_Reduct"/>
    <property type="match status" value="1"/>
</dbReference>
<comment type="similarity">
    <text evidence="4">Belongs to the flavoredoxin family.</text>
</comment>
<evidence type="ECO:0000256" key="1">
    <source>
        <dbReference type="ARBA" id="ARBA00001917"/>
    </source>
</evidence>
<evidence type="ECO:0000313" key="6">
    <source>
        <dbReference type="EMBL" id="WLI72690.1"/>
    </source>
</evidence>
<evidence type="ECO:0000259" key="5">
    <source>
        <dbReference type="SMART" id="SM00903"/>
    </source>
</evidence>
<gene>
    <name evidence="6" type="ORF">B6N23_13115</name>
</gene>
<evidence type="ECO:0000256" key="3">
    <source>
        <dbReference type="ARBA" id="ARBA00022643"/>
    </source>
</evidence>
<dbReference type="PANTHER" id="PTHR33798:SF5">
    <property type="entry name" value="FLAVIN REDUCTASE LIKE DOMAIN-CONTAINING PROTEIN"/>
    <property type="match status" value="1"/>
</dbReference>
<keyword evidence="3" id="KW-0288">FMN</keyword>
<dbReference type="InterPro" id="IPR012349">
    <property type="entry name" value="Split_barrel_FMN-bd"/>
</dbReference>
<feature type="domain" description="Flavin reductase like" evidence="5">
    <location>
        <begin position="22"/>
        <end position="176"/>
    </location>
</feature>
<evidence type="ECO:0000256" key="2">
    <source>
        <dbReference type="ARBA" id="ARBA00022630"/>
    </source>
</evidence>
<dbReference type="InterPro" id="IPR002563">
    <property type="entry name" value="Flavin_Rdtase-like_dom"/>
</dbReference>
<dbReference type="GO" id="GO:0016491">
    <property type="term" value="F:oxidoreductase activity"/>
    <property type="evidence" value="ECO:0007669"/>
    <property type="project" value="UniProtKB-KW"/>
</dbReference>